<dbReference type="CDD" id="cd07737">
    <property type="entry name" value="YcbL-like_MBL-fold"/>
    <property type="match status" value="1"/>
</dbReference>
<organism evidence="6 7">
    <name type="scientific">Sphingomonas plantiphila</name>
    <dbReference type="NCBI Taxonomy" id="3163295"/>
    <lineage>
        <taxon>Bacteria</taxon>
        <taxon>Pseudomonadati</taxon>
        <taxon>Pseudomonadota</taxon>
        <taxon>Alphaproteobacteria</taxon>
        <taxon>Sphingomonadales</taxon>
        <taxon>Sphingomonadaceae</taxon>
        <taxon>Sphingomonas</taxon>
    </lineage>
</organism>
<evidence type="ECO:0000256" key="1">
    <source>
        <dbReference type="ARBA" id="ARBA00001947"/>
    </source>
</evidence>
<dbReference type="EMBL" id="JBELQC010000001">
    <property type="protein sequence ID" value="MFL9840262.1"/>
    <property type="molecule type" value="Genomic_DNA"/>
</dbReference>
<dbReference type="InterPro" id="IPR051453">
    <property type="entry name" value="MBL_Glyoxalase_II"/>
</dbReference>
<feature type="domain" description="Metallo-beta-lactamase" evidence="5">
    <location>
        <begin position="21"/>
        <end position="200"/>
    </location>
</feature>
<dbReference type="PANTHER" id="PTHR46233:SF3">
    <property type="entry name" value="HYDROXYACYLGLUTATHIONE HYDROLASE GLOC"/>
    <property type="match status" value="1"/>
</dbReference>
<dbReference type="SMART" id="SM00849">
    <property type="entry name" value="Lactamase_B"/>
    <property type="match status" value="1"/>
</dbReference>
<dbReference type="PANTHER" id="PTHR46233">
    <property type="entry name" value="HYDROXYACYLGLUTATHIONE HYDROLASE GLOC"/>
    <property type="match status" value="1"/>
</dbReference>
<protein>
    <submittedName>
        <fullName evidence="6">MBL fold metallo-hydrolase</fullName>
    </submittedName>
</protein>
<keyword evidence="4" id="KW-0862">Zinc</keyword>
<evidence type="ECO:0000313" key="7">
    <source>
        <dbReference type="Proteomes" id="UP001629244"/>
    </source>
</evidence>
<evidence type="ECO:0000256" key="3">
    <source>
        <dbReference type="ARBA" id="ARBA00022801"/>
    </source>
</evidence>
<keyword evidence="3" id="KW-0378">Hydrolase</keyword>
<keyword evidence="7" id="KW-1185">Reference proteome</keyword>
<reference evidence="6 7" key="1">
    <citation type="submission" date="2024-06" db="EMBL/GenBank/DDBJ databases">
        <authorList>
            <person name="Kaempfer P."/>
            <person name="Viver T."/>
        </authorList>
    </citation>
    <scope>NUCLEOTIDE SEQUENCE [LARGE SCALE GENOMIC DNA]</scope>
    <source>
        <strain evidence="6 7">ST-64</strain>
    </source>
</reference>
<dbReference type="InterPro" id="IPR036866">
    <property type="entry name" value="RibonucZ/Hydroxyglut_hydro"/>
</dbReference>
<dbReference type="Gene3D" id="3.60.15.10">
    <property type="entry name" value="Ribonuclease Z/Hydroxyacylglutathione hydrolase-like"/>
    <property type="match status" value="1"/>
</dbReference>
<accession>A0ABW8YLD8</accession>
<dbReference type="RefSeq" id="WP_408077207.1">
    <property type="nucleotide sequence ID" value="NZ_JBELQC010000001.1"/>
</dbReference>
<dbReference type="Pfam" id="PF00753">
    <property type="entry name" value="Lactamase_B"/>
    <property type="match status" value="1"/>
</dbReference>
<dbReference type="InterPro" id="IPR001279">
    <property type="entry name" value="Metallo-B-lactamas"/>
</dbReference>
<dbReference type="Proteomes" id="UP001629244">
    <property type="component" value="Unassembled WGS sequence"/>
</dbReference>
<evidence type="ECO:0000313" key="6">
    <source>
        <dbReference type="EMBL" id="MFL9840262.1"/>
    </source>
</evidence>
<comment type="cofactor">
    <cofactor evidence="1">
        <name>Zn(2+)</name>
        <dbReference type="ChEBI" id="CHEBI:29105"/>
    </cofactor>
</comment>
<gene>
    <name evidence="6" type="ORF">ABS767_04740</name>
</gene>
<dbReference type="SUPFAM" id="SSF56281">
    <property type="entry name" value="Metallo-hydrolase/oxidoreductase"/>
    <property type="match status" value="1"/>
</dbReference>
<evidence type="ECO:0000256" key="4">
    <source>
        <dbReference type="ARBA" id="ARBA00022833"/>
    </source>
</evidence>
<sequence length="224" mass="24230">MASTPSTPALRAAIIPVTPLQQNSTLLWCTRTMRGAFTDPGGDLDRLKAAAQQHGVTIEKLLITHGHIDHCGEAGVLAKELGVPIEGPHEADRFWISRLEDDGRSYGVNGKPFEPDRWLVDGDTVTVGELTLDVYHCPGHTPGHVVFHHPASQLAIVGDVIFQGSIGRTDFPMGNHQDLLDAITGKLWPLGDETVFVPGHGQPSNFGQERRTNPFVADAVLARS</sequence>
<evidence type="ECO:0000259" key="5">
    <source>
        <dbReference type="SMART" id="SM00849"/>
    </source>
</evidence>
<evidence type="ECO:0000256" key="2">
    <source>
        <dbReference type="ARBA" id="ARBA00022723"/>
    </source>
</evidence>
<proteinExistence type="predicted"/>
<keyword evidence="2" id="KW-0479">Metal-binding</keyword>
<comment type="caution">
    <text evidence="6">The sequence shown here is derived from an EMBL/GenBank/DDBJ whole genome shotgun (WGS) entry which is preliminary data.</text>
</comment>
<name>A0ABW8YLD8_9SPHN</name>